<keyword evidence="3" id="KW-1185">Reference proteome</keyword>
<evidence type="ECO:0000313" key="2">
    <source>
        <dbReference type="EMBL" id="MBB6166922.1"/>
    </source>
</evidence>
<evidence type="ECO:0000256" key="1">
    <source>
        <dbReference type="SAM" id="SignalP"/>
    </source>
</evidence>
<feature type="chain" id="PRO_5032908913" evidence="1">
    <location>
        <begin position="29"/>
        <end position="148"/>
    </location>
</feature>
<protein>
    <submittedName>
        <fullName evidence="2">Uncharacterized protein (DUF2141 family)</fullName>
    </submittedName>
</protein>
<sequence length="148" mass="15422">MGHRFVSKPLALIASLVCASAWVTTAVAGPINVTVTGARNDDGVVRCGLFSSAAGFPKPENRVGEAVGKVSGGTATCSFKSVPSGTYAVAVFHAEHNEMQLQYGLFGKPKQGVGFSRNPSITFGQPSFNDAAFEVGNAPVSLNIRLNY</sequence>
<organism evidence="2 3">
    <name type="scientific">Chelatococcus composti</name>
    <dbReference type="NCBI Taxonomy" id="1743235"/>
    <lineage>
        <taxon>Bacteria</taxon>
        <taxon>Pseudomonadati</taxon>
        <taxon>Pseudomonadota</taxon>
        <taxon>Alphaproteobacteria</taxon>
        <taxon>Hyphomicrobiales</taxon>
        <taxon>Chelatococcaceae</taxon>
        <taxon>Chelatococcus</taxon>
    </lineage>
</organism>
<evidence type="ECO:0000313" key="3">
    <source>
        <dbReference type="Proteomes" id="UP000588017"/>
    </source>
</evidence>
<reference evidence="2 3" key="1">
    <citation type="submission" date="2020-08" db="EMBL/GenBank/DDBJ databases">
        <title>Genomic Encyclopedia of Type Strains, Phase IV (KMG-IV): sequencing the most valuable type-strain genomes for metagenomic binning, comparative biology and taxonomic classification.</title>
        <authorList>
            <person name="Goeker M."/>
        </authorList>
    </citation>
    <scope>NUCLEOTIDE SEQUENCE [LARGE SCALE GENOMIC DNA]</scope>
    <source>
        <strain evidence="2 3">DSM 101465</strain>
    </source>
</reference>
<dbReference type="Pfam" id="PF09912">
    <property type="entry name" value="DUF2141"/>
    <property type="match status" value="1"/>
</dbReference>
<dbReference type="InterPro" id="IPR018673">
    <property type="entry name" value="DUF2141"/>
</dbReference>
<dbReference type="AlphaFoldDB" id="A0A841K624"/>
<dbReference type="RefSeq" id="WP_183331947.1">
    <property type="nucleotide sequence ID" value="NZ_BMHX01000001.1"/>
</dbReference>
<feature type="signal peptide" evidence="1">
    <location>
        <begin position="1"/>
        <end position="28"/>
    </location>
</feature>
<name>A0A841K624_9HYPH</name>
<proteinExistence type="predicted"/>
<gene>
    <name evidence="2" type="ORF">HNQ73_000530</name>
</gene>
<keyword evidence="1" id="KW-0732">Signal</keyword>
<accession>A0A841K624</accession>
<dbReference type="EMBL" id="JACHEH010000001">
    <property type="protein sequence ID" value="MBB6166922.1"/>
    <property type="molecule type" value="Genomic_DNA"/>
</dbReference>
<dbReference type="Proteomes" id="UP000588017">
    <property type="component" value="Unassembled WGS sequence"/>
</dbReference>
<comment type="caution">
    <text evidence="2">The sequence shown here is derived from an EMBL/GenBank/DDBJ whole genome shotgun (WGS) entry which is preliminary data.</text>
</comment>